<sequence length="121" mass="13039">MKRRTFLVAMGSSPILPILPMVSIAPIAQALAAPGLVALYEPALAQGRALAQYAARVGMTSLALQDDIGTLWHTQRARVGRRGGSQTIVLCALRDSDRFVLERLAVLSGTMVFDVGNRQKH</sequence>
<dbReference type="AlphaFoldDB" id="A0A2S4M3T7"/>
<keyword evidence="2" id="KW-1185">Reference proteome</keyword>
<comment type="caution">
    <text evidence="1">The sequence shown here is derived from an EMBL/GenBank/DDBJ whole genome shotgun (WGS) entry which is preliminary data.</text>
</comment>
<organism evidence="1 2">
    <name type="scientific">Paraburkholderia eburnea</name>
    <dbReference type="NCBI Taxonomy" id="1189126"/>
    <lineage>
        <taxon>Bacteria</taxon>
        <taxon>Pseudomonadati</taxon>
        <taxon>Pseudomonadota</taxon>
        <taxon>Betaproteobacteria</taxon>
        <taxon>Burkholderiales</taxon>
        <taxon>Burkholderiaceae</taxon>
        <taxon>Paraburkholderia</taxon>
    </lineage>
</organism>
<name>A0A2S4M3T7_9BURK</name>
<gene>
    <name evidence="1" type="ORF">B0G62_11134</name>
</gene>
<accession>A0A2S4M3T7</accession>
<dbReference type="RefSeq" id="WP_103705847.1">
    <property type="nucleotide sequence ID" value="NZ_PQGA01000011.1"/>
</dbReference>
<dbReference type="EMBL" id="PQGA01000011">
    <property type="protein sequence ID" value="POR49370.1"/>
    <property type="molecule type" value="Genomic_DNA"/>
</dbReference>
<dbReference type="Proteomes" id="UP000237381">
    <property type="component" value="Unassembled WGS sequence"/>
</dbReference>
<proteinExistence type="predicted"/>
<dbReference type="OrthoDB" id="9099456at2"/>
<reference evidence="1 2" key="1">
    <citation type="submission" date="2018-01" db="EMBL/GenBank/DDBJ databases">
        <title>Genomic Encyclopedia of Type Strains, Phase III (KMG-III): the genomes of soil and plant-associated and newly described type strains.</title>
        <authorList>
            <person name="Whitman W."/>
        </authorList>
    </citation>
    <scope>NUCLEOTIDE SEQUENCE [LARGE SCALE GENOMIC DNA]</scope>
    <source>
        <strain evidence="1 2">JCM 18070</strain>
    </source>
</reference>
<evidence type="ECO:0000313" key="1">
    <source>
        <dbReference type="EMBL" id="POR49370.1"/>
    </source>
</evidence>
<evidence type="ECO:0000313" key="2">
    <source>
        <dbReference type="Proteomes" id="UP000237381"/>
    </source>
</evidence>
<protein>
    <submittedName>
        <fullName evidence="1">Uncharacterized protein</fullName>
    </submittedName>
</protein>